<reference evidence="2 3" key="1">
    <citation type="submission" date="2023-08" db="EMBL/GenBank/DDBJ databases">
        <title>Functional and genomic diversity of the sorghum phyllosphere microbiome.</title>
        <authorList>
            <person name="Shade A."/>
        </authorList>
    </citation>
    <scope>NUCLEOTIDE SEQUENCE [LARGE SCALE GENOMIC DNA]</scope>
    <source>
        <strain evidence="2 3">SORGH_AS_0335</strain>
    </source>
</reference>
<evidence type="ECO:0008006" key="4">
    <source>
        <dbReference type="Google" id="ProtNLM"/>
    </source>
</evidence>
<organism evidence="2 3">
    <name type="scientific">Paracidovorax wautersii</name>
    <dbReference type="NCBI Taxonomy" id="1177982"/>
    <lineage>
        <taxon>Bacteria</taxon>
        <taxon>Pseudomonadati</taxon>
        <taxon>Pseudomonadota</taxon>
        <taxon>Betaproteobacteria</taxon>
        <taxon>Burkholderiales</taxon>
        <taxon>Comamonadaceae</taxon>
        <taxon>Paracidovorax</taxon>
    </lineage>
</organism>
<evidence type="ECO:0000256" key="1">
    <source>
        <dbReference type="SAM" id="SignalP"/>
    </source>
</evidence>
<keyword evidence="3" id="KW-1185">Reference proteome</keyword>
<evidence type="ECO:0000313" key="2">
    <source>
        <dbReference type="EMBL" id="MDR6215424.1"/>
    </source>
</evidence>
<comment type="caution">
    <text evidence="2">The sequence shown here is derived from an EMBL/GenBank/DDBJ whole genome shotgun (WGS) entry which is preliminary data.</text>
</comment>
<feature type="chain" id="PRO_5045881844" description="L,D-transpeptidase catalytic domain" evidence="1">
    <location>
        <begin position="45"/>
        <end position="245"/>
    </location>
</feature>
<dbReference type="InterPro" id="IPR006311">
    <property type="entry name" value="TAT_signal"/>
</dbReference>
<dbReference type="Proteomes" id="UP001267710">
    <property type="component" value="Unassembled WGS sequence"/>
</dbReference>
<keyword evidence="1" id="KW-0732">Signal</keyword>
<name>A0ABU1IGP4_9BURK</name>
<sequence>MVRPLPSAPLPRPGCNDIAACDRQRRAALCKVAAALAVAPLALAAHGQPAAPATSSAARAAWPESAAASVDTQRLVRWALASQDMARRPFAVVDKPAARIHVFAASGDWLGSAPVLLGSAYGDMSVPGIGERPLAAIRPEERTTPAGRFASEPGRNTRGDDLVWIDYDTAVSLHRVRSVHLGERRHQRLASDRPADRRISNGCVNVAHAFYDRAIAPTLGRMPGVVYVLPDSAPFASLFIAASAY</sequence>
<accession>A0ABU1IGP4</accession>
<feature type="signal peptide" evidence="1">
    <location>
        <begin position="1"/>
        <end position="44"/>
    </location>
</feature>
<proteinExistence type="predicted"/>
<protein>
    <recommendedName>
        <fullName evidence="4">L,D-transpeptidase catalytic domain</fullName>
    </recommendedName>
</protein>
<gene>
    <name evidence="2" type="ORF">QE399_003113</name>
</gene>
<dbReference type="EMBL" id="JAVIZX010000001">
    <property type="protein sequence ID" value="MDR6215424.1"/>
    <property type="molecule type" value="Genomic_DNA"/>
</dbReference>
<evidence type="ECO:0000313" key="3">
    <source>
        <dbReference type="Proteomes" id="UP001267710"/>
    </source>
</evidence>
<dbReference type="PROSITE" id="PS51318">
    <property type="entry name" value="TAT"/>
    <property type="match status" value="1"/>
</dbReference>